<evidence type="ECO:0000256" key="4">
    <source>
        <dbReference type="ARBA" id="ARBA00022989"/>
    </source>
</evidence>
<accession>A0ABP5MD08</accession>
<sequence>MTALERRLGAPGAIVVGLCAMLGAGVFFVWTPAVAVAGTWLWLALLLAAVVAIANALSTAQLAMRHPVSGGGYAYARAELSPTAGFAAGWLFLTGKTCSAAAIALVAASHLWPGAQQPIAIVAIVALALLNAQGIRVTAWVTWVVVSLALVGIALALAWTAADGPTWGSWSAYAPLSGQVWTPGVGSCDVPTTEDGSFGFVAGTVDCHDTGALATGPGPLAVLQAAGLLFFAFAGYARMATLGEEVRDPRRTLPVAILGALGIVLVLYGLLAWATQDAYAGALVWPDTPVASLVGDPVLHAVLVVVAAIACLGSLMGILAGLSRTSLAMARDGELPGALARISSRTRAPAVAEGAMAVLAIVLVLVAPPVVLVALSSTSVLAYYAIGHVGALRMRRAAGGELSRDAWVPAWISVLGLVLCVALVVTLPWYGVVASALWLGVALAVRALRRRRADGPGGRPPSPS</sequence>
<name>A0ABP5MD08_9MICO</name>
<proteinExistence type="predicted"/>
<feature type="transmembrane region" description="Helical" evidence="6">
    <location>
        <begin position="12"/>
        <end position="33"/>
    </location>
</feature>
<dbReference type="Pfam" id="PF13520">
    <property type="entry name" value="AA_permease_2"/>
    <property type="match status" value="1"/>
</dbReference>
<dbReference type="Proteomes" id="UP001501599">
    <property type="component" value="Unassembled WGS sequence"/>
</dbReference>
<feature type="transmembrane region" description="Helical" evidence="6">
    <location>
        <begin position="114"/>
        <end position="132"/>
    </location>
</feature>
<keyword evidence="5 6" id="KW-0472">Membrane</keyword>
<feature type="transmembrane region" description="Helical" evidence="6">
    <location>
        <begin position="350"/>
        <end position="367"/>
    </location>
</feature>
<evidence type="ECO:0000256" key="5">
    <source>
        <dbReference type="ARBA" id="ARBA00023136"/>
    </source>
</evidence>
<evidence type="ECO:0000256" key="2">
    <source>
        <dbReference type="ARBA" id="ARBA00022475"/>
    </source>
</evidence>
<feature type="transmembrane region" description="Helical" evidence="6">
    <location>
        <begin position="253"/>
        <end position="274"/>
    </location>
</feature>
<reference evidence="8" key="1">
    <citation type="journal article" date="2019" name="Int. J. Syst. Evol. Microbiol.">
        <title>The Global Catalogue of Microorganisms (GCM) 10K type strain sequencing project: providing services to taxonomists for standard genome sequencing and annotation.</title>
        <authorList>
            <consortium name="The Broad Institute Genomics Platform"/>
            <consortium name="The Broad Institute Genome Sequencing Center for Infectious Disease"/>
            <person name="Wu L."/>
            <person name="Ma J."/>
        </authorList>
    </citation>
    <scope>NUCLEOTIDE SEQUENCE [LARGE SCALE GENOMIC DNA]</scope>
    <source>
        <strain evidence="8">JCM 16026</strain>
    </source>
</reference>
<evidence type="ECO:0000313" key="7">
    <source>
        <dbReference type="EMBL" id="GAA2171762.1"/>
    </source>
</evidence>
<evidence type="ECO:0000313" key="8">
    <source>
        <dbReference type="Proteomes" id="UP001501599"/>
    </source>
</evidence>
<keyword evidence="2" id="KW-1003">Cell membrane</keyword>
<dbReference type="PANTHER" id="PTHR42770">
    <property type="entry name" value="AMINO ACID TRANSPORTER-RELATED"/>
    <property type="match status" value="1"/>
</dbReference>
<keyword evidence="4 6" id="KW-1133">Transmembrane helix</keyword>
<dbReference type="PIRSF" id="PIRSF006060">
    <property type="entry name" value="AA_transporter"/>
    <property type="match status" value="1"/>
</dbReference>
<evidence type="ECO:0000256" key="6">
    <source>
        <dbReference type="SAM" id="Phobius"/>
    </source>
</evidence>
<evidence type="ECO:0000256" key="3">
    <source>
        <dbReference type="ARBA" id="ARBA00022692"/>
    </source>
</evidence>
<keyword evidence="8" id="KW-1185">Reference proteome</keyword>
<feature type="transmembrane region" description="Helical" evidence="6">
    <location>
        <begin position="221"/>
        <end position="241"/>
    </location>
</feature>
<protein>
    <submittedName>
        <fullName evidence="7">APC family permease</fullName>
    </submittedName>
</protein>
<dbReference type="Gene3D" id="1.20.1740.10">
    <property type="entry name" value="Amino acid/polyamine transporter I"/>
    <property type="match status" value="1"/>
</dbReference>
<keyword evidence="3 6" id="KW-0812">Transmembrane</keyword>
<evidence type="ECO:0000256" key="1">
    <source>
        <dbReference type="ARBA" id="ARBA00004651"/>
    </source>
</evidence>
<gene>
    <name evidence="7" type="ORF">GCM10009846_06840</name>
</gene>
<comment type="caution">
    <text evidence="7">The sequence shown here is derived from an EMBL/GenBank/DDBJ whole genome shotgun (WGS) entry which is preliminary data.</text>
</comment>
<dbReference type="InterPro" id="IPR002293">
    <property type="entry name" value="AA/rel_permease1"/>
</dbReference>
<dbReference type="PANTHER" id="PTHR42770:SF7">
    <property type="entry name" value="MEMBRANE PROTEIN"/>
    <property type="match status" value="1"/>
</dbReference>
<dbReference type="RefSeq" id="WP_344340328.1">
    <property type="nucleotide sequence ID" value="NZ_BAAAQT010000005.1"/>
</dbReference>
<feature type="transmembrane region" description="Helical" evidence="6">
    <location>
        <begin position="84"/>
        <end position="108"/>
    </location>
</feature>
<comment type="subcellular location">
    <subcellularLocation>
        <location evidence="1">Cell membrane</location>
        <topology evidence="1">Multi-pass membrane protein</topology>
    </subcellularLocation>
</comment>
<organism evidence="7 8">
    <name type="scientific">Agrococcus versicolor</name>
    <dbReference type="NCBI Taxonomy" id="501482"/>
    <lineage>
        <taxon>Bacteria</taxon>
        <taxon>Bacillati</taxon>
        <taxon>Actinomycetota</taxon>
        <taxon>Actinomycetes</taxon>
        <taxon>Micrococcales</taxon>
        <taxon>Microbacteriaceae</taxon>
        <taxon>Agrococcus</taxon>
    </lineage>
</organism>
<dbReference type="EMBL" id="BAAAQT010000005">
    <property type="protein sequence ID" value="GAA2171762.1"/>
    <property type="molecule type" value="Genomic_DNA"/>
</dbReference>
<feature type="transmembrane region" description="Helical" evidence="6">
    <location>
        <begin position="139"/>
        <end position="162"/>
    </location>
</feature>
<feature type="transmembrane region" description="Helical" evidence="6">
    <location>
        <begin position="298"/>
        <end position="322"/>
    </location>
</feature>
<dbReference type="InterPro" id="IPR050367">
    <property type="entry name" value="APC_superfamily"/>
</dbReference>
<feature type="transmembrane region" description="Helical" evidence="6">
    <location>
        <begin position="406"/>
        <end position="424"/>
    </location>
</feature>
<feature type="transmembrane region" description="Helical" evidence="6">
    <location>
        <begin position="39"/>
        <end position="63"/>
    </location>
</feature>